<reference evidence="2" key="1">
    <citation type="submission" date="2016-11" db="EMBL/GenBank/DDBJ databases">
        <authorList>
            <person name="Varghese N."/>
            <person name="Submissions S."/>
        </authorList>
    </citation>
    <scope>NUCLEOTIDE SEQUENCE [LARGE SCALE GENOMIC DNA]</scope>
    <source>
        <strain evidence="2">ACAM 48</strain>
    </source>
</reference>
<gene>
    <name evidence="1" type="ORF">SAMN05878281_1227</name>
</gene>
<dbReference type="RefSeq" id="WP_146128780.1">
    <property type="nucleotide sequence ID" value="NZ_LT670848.1"/>
</dbReference>
<dbReference type="Proteomes" id="UP000190235">
    <property type="component" value="Chromosome I"/>
</dbReference>
<name>A0A1M7K342_9FLAO</name>
<dbReference type="PROSITE" id="PS51257">
    <property type="entry name" value="PROKAR_LIPOPROTEIN"/>
    <property type="match status" value="1"/>
</dbReference>
<keyword evidence="2" id="KW-1185">Reference proteome</keyword>
<sequence>MIIFKVYDVMSYGYTIIGLTYACVGYFKKDLPLEFIAWDEEKIEISEWQQSTRSYNWSTIDGINVSPSNLTIKSGPADGTMVDLKGYTEADIEKLKSELIFAQTLASA</sequence>
<proteinExistence type="predicted"/>
<protein>
    <recommendedName>
        <fullName evidence="3">PH domain-containing protein</fullName>
    </recommendedName>
</protein>
<evidence type="ECO:0000313" key="2">
    <source>
        <dbReference type="Proteomes" id="UP000190235"/>
    </source>
</evidence>
<evidence type="ECO:0008006" key="3">
    <source>
        <dbReference type="Google" id="ProtNLM"/>
    </source>
</evidence>
<evidence type="ECO:0000313" key="1">
    <source>
        <dbReference type="EMBL" id="SHM59710.1"/>
    </source>
</evidence>
<organism evidence="1 2">
    <name type="scientific">Salegentibacter salegens</name>
    <dbReference type="NCBI Taxonomy" id="143223"/>
    <lineage>
        <taxon>Bacteria</taxon>
        <taxon>Pseudomonadati</taxon>
        <taxon>Bacteroidota</taxon>
        <taxon>Flavobacteriia</taxon>
        <taxon>Flavobacteriales</taxon>
        <taxon>Flavobacteriaceae</taxon>
        <taxon>Salegentibacter</taxon>
    </lineage>
</organism>
<dbReference type="EMBL" id="LT670848">
    <property type="protein sequence ID" value="SHM59710.1"/>
    <property type="molecule type" value="Genomic_DNA"/>
</dbReference>
<dbReference type="OrthoDB" id="1445165at2"/>
<dbReference type="AlphaFoldDB" id="A0A1M7K342"/>
<accession>A0A1M7K342</accession>